<sequence length="193" mass="20936">MAAGSESAPAMIERIGPIGDVAHEPAAREAAASLVQQPEPLFYGELHVHRRVLLLSCWSQKFAVIADGKLRLYASRTANQPEATYQLSMCSGHVRELEDCKEGLYCFEIQAGDCKGSDGREPSKLKLCTGSSSEQLLWLQAFTQGGVLYEQEKDDGSVRSLHELSAVDMLTGQEVPFSQYAGKVCLVVNVASA</sequence>
<dbReference type="SUPFAM" id="SSF50729">
    <property type="entry name" value="PH domain-like"/>
    <property type="match status" value="1"/>
</dbReference>
<dbReference type="Gene3D" id="2.30.29.30">
    <property type="entry name" value="Pleckstrin-homology domain (PH domain)/Phosphotyrosine-binding domain (PTB)"/>
    <property type="match status" value="1"/>
</dbReference>
<organism evidence="1">
    <name type="scientific">Strombidinopsis acuminata</name>
    <dbReference type="NCBI Taxonomy" id="141414"/>
    <lineage>
        <taxon>Eukaryota</taxon>
        <taxon>Sar</taxon>
        <taxon>Alveolata</taxon>
        <taxon>Ciliophora</taxon>
        <taxon>Intramacronucleata</taxon>
        <taxon>Spirotrichea</taxon>
        <taxon>Choreotrichia</taxon>
        <taxon>Choreotrichida</taxon>
        <taxon>Strombidinopsidae</taxon>
        <taxon>Strombidinopsis</taxon>
    </lineage>
</organism>
<protein>
    <recommendedName>
        <fullName evidence="2">PH domain-containing protein</fullName>
    </recommendedName>
</protein>
<gene>
    <name evidence="1" type="ORF">SACU0126_LOCUS26215</name>
</gene>
<name>A0A7S3WXB7_9SPIT</name>
<evidence type="ECO:0008006" key="2">
    <source>
        <dbReference type="Google" id="ProtNLM"/>
    </source>
</evidence>
<dbReference type="EMBL" id="HBIQ01082101">
    <property type="protein sequence ID" value="CAE0584186.1"/>
    <property type="molecule type" value="Transcribed_RNA"/>
</dbReference>
<dbReference type="AlphaFoldDB" id="A0A7S3WXB7"/>
<dbReference type="Gene3D" id="3.40.30.10">
    <property type="entry name" value="Glutaredoxin"/>
    <property type="match status" value="1"/>
</dbReference>
<proteinExistence type="predicted"/>
<reference evidence="1" key="1">
    <citation type="submission" date="2021-01" db="EMBL/GenBank/DDBJ databases">
        <authorList>
            <person name="Corre E."/>
            <person name="Pelletier E."/>
            <person name="Niang G."/>
            <person name="Scheremetjew M."/>
            <person name="Finn R."/>
            <person name="Kale V."/>
            <person name="Holt S."/>
            <person name="Cochrane G."/>
            <person name="Meng A."/>
            <person name="Brown T."/>
            <person name="Cohen L."/>
        </authorList>
    </citation>
    <scope>NUCLEOTIDE SEQUENCE</scope>
    <source>
        <strain evidence="1">SPMC142</strain>
    </source>
</reference>
<evidence type="ECO:0000313" key="1">
    <source>
        <dbReference type="EMBL" id="CAE0584186.1"/>
    </source>
</evidence>
<dbReference type="InterPro" id="IPR011993">
    <property type="entry name" value="PH-like_dom_sf"/>
</dbReference>
<accession>A0A7S3WXB7</accession>